<feature type="transmembrane region" description="Helical" evidence="2">
    <location>
        <begin position="265"/>
        <end position="287"/>
    </location>
</feature>
<keyword evidence="2" id="KW-0812">Transmembrane</keyword>
<dbReference type="NCBIfam" id="TIGR00806">
    <property type="entry name" value="rfc"/>
    <property type="match status" value="1"/>
</dbReference>
<evidence type="ECO:0000256" key="2">
    <source>
        <dbReference type="SAM" id="Phobius"/>
    </source>
</evidence>
<evidence type="ECO:0008006" key="5">
    <source>
        <dbReference type="Google" id="ProtNLM"/>
    </source>
</evidence>
<name>A0ABN7AEB7_9HEMI</name>
<organism evidence="3 4">
    <name type="scientific">Nesidiocoris tenuis</name>
    <dbReference type="NCBI Taxonomy" id="355587"/>
    <lineage>
        <taxon>Eukaryota</taxon>
        <taxon>Metazoa</taxon>
        <taxon>Ecdysozoa</taxon>
        <taxon>Arthropoda</taxon>
        <taxon>Hexapoda</taxon>
        <taxon>Insecta</taxon>
        <taxon>Pterygota</taxon>
        <taxon>Neoptera</taxon>
        <taxon>Paraneoptera</taxon>
        <taxon>Hemiptera</taxon>
        <taxon>Heteroptera</taxon>
        <taxon>Panheteroptera</taxon>
        <taxon>Cimicomorpha</taxon>
        <taxon>Miridae</taxon>
        <taxon>Dicyphina</taxon>
        <taxon>Nesidiocoris</taxon>
    </lineage>
</organism>
<dbReference type="Proteomes" id="UP001307889">
    <property type="component" value="Chromosome 1"/>
</dbReference>
<feature type="transmembrane region" description="Helical" evidence="2">
    <location>
        <begin position="324"/>
        <end position="343"/>
    </location>
</feature>
<feature type="transmembrane region" description="Helical" evidence="2">
    <location>
        <begin position="355"/>
        <end position="378"/>
    </location>
</feature>
<dbReference type="SUPFAM" id="SSF103473">
    <property type="entry name" value="MFS general substrate transporter"/>
    <property type="match status" value="1"/>
</dbReference>
<proteinExistence type="inferred from homology"/>
<accession>A0ABN7AEB7</accession>
<comment type="similarity">
    <text evidence="1">Belongs to the reduced folate carrier (RFC) transporter (TC 2.A.48) family.</text>
</comment>
<feature type="transmembrane region" description="Helical" evidence="2">
    <location>
        <begin position="46"/>
        <end position="66"/>
    </location>
</feature>
<feature type="transmembrane region" description="Helical" evidence="2">
    <location>
        <begin position="390"/>
        <end position="410"/>
    </location>
</feature>
<feature type="transmembrane region" description="Helical" evidence="2">
    <location>
        <begin position="299"/>
        <end position="318"/>
    </location>
</feature>
<dbReference type="Gene3D" id="1.20.1250.20">
    <property type="entry name" value="MFS general substrate transporter like domains"/>
    <property type="match status" value="1"/>
</dbReference>
<sequence>MESWRLLTLVLCSYGVFRELRPLDPFIVKFLSDTPLNFTHDQVFEKVLPLTVYSHWIWLVVLFLLTDMLRYKPVIVLNSITGIVIYALYSFCQSLFAMQVASSLTGLFYACELAYYTYIYAKVDKSHYQEVTGYTQAAGLVGKAISGIVAQAVYLGKVPMFTIAYISLAMMAGATLWSLALPAAERSIYFNRRQSEQIGIDAARIAKLQLGFKIIWDDFISAFRHPNVWKWIFWWTVSDGIYLQVIQLIQLYWDDIYNNNPEKNNLWNGIVDAGSTLAAALCAYLFGLWRVDWSTYGELAVSIFSAFLGTFLMILSFLHKTLPAAYVLYVFFFVFYNSSVTIARSQIASHIKPDNAGLTFGATMLFALLYQSLITSVMTQCFELDISSQFYIFGGMYFGISVLYSAQWIVRMLLRCFRKNE</sequence>
<feature type="transmembrane region" description="Helical" evidence="2">
    <location>
        <begin position="137"/>
        <end position="156"/>
    </location>
</feature>
<feature type="transmembrane region" description="Helical" evidence="2">
    <location>
        <begin position="162"/>
        <end position="184"/>
    </location>
</feature>
<dbReference type="InterPro" id="IPR002666">
    <property type="entry name" value="Folate_carrier"/>
</dbReference>
<dbReference type="PANTHER" id="PTHR10686">
    <property type="entry name" value="FOLATE TRANSPORTER"/>
    <property type="match status" value="1"/>
</dbReference>
<feature type="transmembrane region" description="Helical" evidence="2">
    <location>
        <begin position="231"/>
        <end position="253"/>
    </location>
</feature>
<protein>
    <recommendedName>
        <fullName evidence="5">Thiamine transporter 2</fullName>
    </recommendedName>
</protein>
<dbReference type="InterPro" id="IPR036259">
    <property type="entry name" value="MFS_trans_sf"/>
</dbReference>
<feature type="transmembrane region" description="Helical" evidence="2">
    <location>
        <begin position="73"/>
        <end position="89"/>
    </location>
</feature>
<dbReference type="EMBL" id="AP028909">
    <property type="protein sequence ID" value="BES89597.1"/>
    <property type="molecule type" value="Genomic_DNA"/>
</dbReference>
<gene>
    <name evidence="3" type="ORF">NTJ_02404</name>
</gene>
<evidence type="ECO:0000313" key="4">
    <source>
        <dbReference type="Proteomes" id="UP001307889"/>
    </source>
</evidence>
<keyword evidence="4" id="KW-1185">Reference proteome</keyword>
<reference evidence="3 4" key="1">
    <citation type="submission" date="2023-09" db="EMBL/GenBank/DDBJ databases">
        <title>Nesidiocoris tenuis whole genome shotgun sequence.</title>
        <authorList>
            <person name="Shibata T."/>
            <person name="Shimoda M."/>
            <person name="Kobayashi T."/>
            <person name="Uehara T."/>
        </authorList>
    </citation>
    <scope>NUCLEOTIDE SEQUENCE [LARGE SCALE GENOMIC DNA]</scope>
    <source>
        <strain evidence="3 4">Japan</strain>
    </source>
</reference>
<keyword evidence="2" id="KW-0472">Membrane</keyword>
<feature type="transmembrane region" description="Helical" evidence="2">
    <location>
        <begin position="95"/>
        <end position="116"/>
    </location>
</feature>
<dbReference type="Pfam" id="PF01770">
    <property type="entry name" value="Folate_carrier"/>
    <property type="match status" value="1"/>
</dbReference>
<evidence type="ECO:0000313" key="3">
    <source>
        <dbReference type="EMBL" id="BES89597.1"/>
    </source>
</evidence>
<dbReference type="PANTHER" id="PTHR10686:SF18">
    <property type="entry name" value="IP11787P-RELATED"/>
    <property type="match status" value="1"/>
</dbReference>
<evidence type="ECO:0000256" key="1">
    <source>
        <dbReference type="ARBA" id="ARBA00005773"/>
    </source>
</evidence>
<keyword evidence="2" id="KW-1133">Transmembrane helix</keyword>